<protein>
    <submittedName>
        <fullName evidence="4">Uncharacterized protein</fullName>
    </submittedName>
</protein>
<reference evidence="4" key="2">
    <citation type="submission" date="2021-09" db="EMBL/GenBank/DDBJ databases">
        <authorList>
            <person name="Gilroy R."/>
        </authorList>
    </citation>
    <scope>NUCLEOTIDE SEQUENCE</scope>
    <source>
        <strain evidence="4">578</strain>
    </source>
</reference>
<name>A0A921KAJ7_9BIFI</name>
<evidence type="ECO:0000256" key="1">
    <source>
        <dbReference type="SAM" id="MobiDB-lite"/>
    </source>
</evidence>
<keyword evidence="3" id="KW-0732">Signal</keyword>
<feature type="chain" id="PRO_5036881635" evidence="3">
    <location>
        <begin position="37"/>
        <end position="1115"/>
    </location>
</feature>
<feature type="region of interest" description="Disordered" evidence="1">
    <location>
        <begin position="675"/>
        <end position="695"/>
    </location>
</feature>
<feature type="transmembrane region" description="Helical" evidence="2">
    <location>
        <begin position="1089"/>
        <end position="1108"/>
    </location>
</feature>
<reference evidence="4" key="1">
    <citation type="journal article" date="2021" name="PeerJ">
        <title>Extensive microbial diversity within the chicken gut microbiome revealed by metagenomics and culture.</title>
        <authorList>
            <person name="Gilroy R."/>
            <person name="Ravi A."/>
            <person name="Getino M."/>
            <person name="Pursley I."/>
            <person name="Horton D.L."/>
            <person name="Alikhan N.F."/>
            <person name="Baker D."/>
            <person name="Gharbi K."/>
            <person name="Hall N."/>
            <person name="Watson M."/>
            <person name="Adriaenssens E.M."/>
            <person name="Foster-Nyarko E."/>
            <person name="Jarju S."/>
            <person name="Secka A."/>
            <person name="Antonio M."/>
            <person name="Oren A."/>
            <person name="Chaudhuri R.R."/>
            <person name="La Ragione R."/>
            <person name="Hildebrand F."/>
            <person name="Pallen M.J."/>
        </authorList>
    </citation>
    <scope>NUCLEOTIDE SEQUENCE</scope>
    <source>
        <strain evidence="4">578</strain>
    </source>
</reference>
<dbReference type="EMBL" id="DYWK01000003">
    <property type="protein sequence ID" value="HJF17992.1"/>
    <property type="molecule type" value="Genomic_DNA"/>
</dbReference>
<dbReference type="AlphaFoldDB" id="A0A921KAJ7"/>
<organism evidence="4 5">
    <name type="scientific">Aeriscardovia aeriphila</name>
    <dbReference type="NCBI Taxonomy" id="218139"/>
    <lineage>
        <taxon>Bacteria</taxon>
        <taxon>Bacillati</taxon>
        <taxon>Actinomycetota</taxon>
        <taxon>Actinomycetes</taxon>
        <taxon>Bifidobacteriales</taxon>
        <taxon>Bifidobacteriaceae</taxon>
        <taxon>Aeriscardovia</taxon>
    </lineage>
</organism>
<accession>A0A921KAJ7</accession>
<keyword evidence="2" id="KW-0472">Membrane</keyword>
<sequence length="1115" mass="122404">MNLNTVWKRTTALIAAFVAVITLMTFAMHTSFRAFAADNNSSSVKAIPCGALLDSADASASAADNEVKIAYNQSSPNYDLGLNQFDYTMNFSVSTSQIRKNASVCFTIDGKNAKYVDGFSVRSLEGATVAWPSDVSQGYDEQTDTYYYRVSFPNDLAQGTSIEGNINISFKDGYPTIWSEAPLHAYFADATTNGAFIEQKGSPLKHRFRYGDYAASHFSKFVNAAYGSSQATNTQEIQVIGGNGEASTKPRTGIHYIPASSARPVKYTFTGRSIYYAIDKIVITDNLPTYTDKDGKLRHAILQCPTAEDTSGTNMAGSTPSDCINDKWVVDEKKGTATLTLSADDATLAAQGKNVLFEKLKSSSLYLAFPDIRLDKTFDDEYNPGIKRYYMEISNHAQAQYEHAGDKGIDTFNANEATGEMDPLVSYLVPEATYGQAGNLTELVRDAANHTPTTDDNDYTSSATLMDYIKNKNTNYPWYVGFYNDTLVSKNKVSLTFTAAPGLKIARIDHLIEPVNWVGDSQRGWKIAWTFTQWVNQTQYSLQKNIQSITVCFDQEKKDCQQLAEDPANWSFANVGYGLDFSFDKPVQSVTVTLNPDFVVKPGSGIWMQPYTQFVDPQGTNYNPDDLDKNNYVSPASATSANVGSDLLLSSHRIATLSLIAPSEGQVEIHAQNSGYKQGNSDFSSSTTDGQTLSPVKGDRAVFATRMNNENYGGVEYKTELNADAPYKNLRLVFYAPHGLDLSKAEYKGLNGSDNMITRTEVIDNYEGSGQQAFVMYLDRHQYETNLKNAIQQTAIGVRVPLGNNILPGRHDGYFQVEWDEGTYGTKTQKAGTSVQKVEEHFYVDSTAVRTFEKGVVTTLDAAHEFDIMPKSSAVTAGSTFYYTLSENFFGQADMPTSVVVDALPRANTTVDPKTGTDTTGPDYGNTKLKRDLDVYLTGPVQGIVVKQDPLDGYKVSVTDASDNFDALYTTSPAVQTKSMKDVLADSSIQWIPASQVSDWKSVTGVKVDFTKMARNAITRVLLPVETDHASVAYDSAQAKIPFESDNVAGHLFSDRDDVSEHKVTVSMMPRLHVVARSLPRAGGHGNTVWLWIISVAGAGVLLALLALRLRTRHS</sequence>
<gene>
    <name evidence="4" type="ORF">K8U78_02335</name>
</gene>
<keyword evidence="2" id="KW-1133">Transmembrane helix</keyword>
<evidence type="ECO:0000256" key="3">
    <source>
        <dbReference type="SAM" id="SignalP"/>
    </source>
</evidence>
<keyword evidence="2" id="KW-0812">Transmembrane</keyword>
<dbReference type="Proteomes" id="UP000715651">
    <property type="component" value="Unassembled WGS sequence"/>
</dbReference>
<proteinExistence type="predicted"/>
<evidence type="ECO:0000313" key="5">
    <source>
        <dbReference type="Proteomes" id="UP000715651"/>
    </source>
</evidence>
<feature type="compositionally biased region" description="Polar residues" evidence="1">
    <location>
        <begin position="675"/>
        <end position="694"/>
    </location>
</feature>
<feature type="signal peptide" evidence="3">
    <location>
        <begin position="1"/>
        <end position="36"/>
    </location>
</feature>
<evidence type="ECO:0000313" key="4">
    <source>
        <dbReference type="EMBL" id="HJF17992.1"/>
    </source>
</evidence>
<evidence type="ECO:0000256" key="2">
    <source>
        <dbReference type="SAM" id="Phobius"/>
    </source>
</evidence>
<comment type="caution">
    <text evidence="4">The sequence shown here is derived from an EMBL/GenBank/DDBJ whole genome shotgun (WGS) entry which is preliminary data.</text>
</comment>